<accession>A0A0F9R081</accession>
<dbReference type="EMBL" id="LAZR01004198">
    <property type="protein sequence ID" value="KKN10848.1"/>
    <property type="molecule type" value="Genomic_DNA"/>
</dbReference>
<protein>
    <submittedName>
        <fullName evidence="1">Uncharacterized protein</fullName>
    </submittedName>
</protein>
<comment type="caution">
    <text evidence="1">The sequence shown here is derived from an EMBL/GenBank/DDBJ whole genome shotgun (WGS) entry which is preliminary data.</text>
</comment>
<evidence type="ECO:0000313" key="1">
    <source>
        <dbReference type="EMBL" id="KKN10848.1"/>
    </source>
</evidence>
<name>A0A0F9R081_9ZZZZ</name>
<organism evidence="1">
    <name type="scientific">marine sediment metagenome</name>
    <dbReference type="NCBI Taxonomy" id="412755"/>
    <lineage>
        <taxon>unclassified sequences</taxon>
        <taxon>metagenomes</taxon>
        <taxon>ecological metagenomes</taxon>
    </lineage>
</organism>
<reference evidence="1" key="1">
    <citation type="journal article" date="2015" name="Nature">
        <title>Complex archaea that bridge the gap between prokaryotes and eukaryotes.</title>
        <authorList>
            <person name="Spang A."/>
            <person name="Saw J.H."/>
            <person name="Jorgensen S.L."/>
            <person name="Zaremba-Niedzwiedzka K."/>
            <person name="Martijn J."/>
            <person name="Lind A.E."/>
            <person name="van Eijk R."/>
            <person name="Schleper C."/>
            <person name="Guy L."/>
            <person name="Ettema T.J."/>
        </authorList>
    </citation>
    <scope>NUCLEOTIDE SEQUENCE</scope>
</reference>
<sequence>MDNLTAGNPRAHRVRLYYDGTATINEGMPLCYNYLTTENWFGGSVSEGLVSATNTTVEGSQNEGKYIRVCSPVIVDTDDGTPADGSKIITSTTAGDYSEFNDLEVGMWVVVTGTDVTNGTYKVTAVTQGEDSVTAGTITLDMANASGTTADVAISINNYPHHAGAVTRGGWCGKTGPRALDVYVPNGAIVPIRTNKSCVIGDGLSLGNDAYEAITGNGEAAPCATSMEVVNRSSVDGVVLAKLFETGQQITAQNARFNPVRSSATSGREYGIFVEGSKFFTGTTAAQTYLVMIEAEKPATADTTGDGYGGLLYIKGNNYAQNDTNYTFRGLNVSINNRAGGTLGNIYNTISLSLKQTSGNITNAVALQVDIQDLTSGTKTEFGGLDVAINREGTAATTEYGIQIRTRGTINTAMNTVFRVSKNATDHGFVNLFSIETDGVDYVSCTGTMTVTTADYAIPILLNDVTHYLIAVDGIPAG</sequence>
<proteinExistence type="predicted"/>
<dbReference type="AlphaFoldDB" id="A0A0F9R081"/>
<gene>
    <name evidence="1" type="ORF">LCGC14_1032530</name>
</gene>